<dbReference type="GO" id="GO:0042952">
    <property type="term" value="P:beta-ketoadipate pathway"/>
    <property type="evidence" value="ECO:0007669"/>
    <property type="project" value="InterPro"/>
</dbReference>
<evidence type="ECO:0000313" key="3">
    <source>
        <dbReference type="Proteomes" id="UP000317496"/>
    </source>
</evidence>
<protein>
    <submittedName>
        <fullName evidence="2">3-oxoadipate enol-lactonase</fullName>
        <ecNumber evidence="2">3.1.1.24</ecNumber>
    </submittedName>
</protein>
<dbReference type="PANTHER" id="PTHR43433">
    <property type="entry name" value="HYDROLASE, ALPHA/BETA FOLD FAMILY PROTEIN"/>
    <property type="match status" value="1"/>
</dbReference>
<dbReference type="InterPro" id="IPR050471">
    <property type="entry name" value="AB_hydrolase"/>
</dbReference>
<dbReference type="Gene3D" id="3.40.50.1820">
    <property type="entry name" value="alpha/beta hydrolase"/>
    <property type="match status" value="1"/>
</dbReference>
<keyword evidence="3" id="KW-1185">Reference proteome</keyword>
<organism evidence="2 3">
    <name type="scientific">Ferrovibrio terrae</name>
    <dbReference type="NCBI Taxonomy" id="2594003"/>
    <lineage>
        <taxon>Bacteria</taxon>
        <taxon>Pseudomonadati</taxon>
        <taxon>Pseudomonadota</taxon>
        <taxon>Alphaproteobacteria</taxon>
        <taxon>Rhodospirillales</taxon>
        <taxon>Rhodospirillaceae</taxon>
        <taxon>Ferrovibrio</taxon>
    </lineage>
</organism>
<dbReference type="RefSeq" id="WP_144068928.1">
    <property type="nucleotide sequence ID" value="NZ_CP041636.1"/>
</dbReference>
<dbReference type="Proteomes" id="UP000317496">
    <property type="component" value="Chromosome"/>
</dbReference>
<dbReference type="EMBL" id="CP041636">
    <property type="protein sequence ID" value="QDO97947.1"/>
    <property type="molecule type" value="Genomic_DNA"/>
</dbReference>
<proteinExistence type="predicted"/>
<evidence type="ECO:0000313" key="2">
    <source>
        <dbReference type="EMBL" id="QDO97947.1"/>
    </source>
</evidence>
<dbReference type="EC" id="3.1.1.24" evidence="2"/>
<dbReference type="GO" id="GO:0047570">
    <property type="term" value="F:3-oxoadipate enol-lactonase activity"/>
    <property type="evidence" value="ECO:0007669"/>
    <property type="project" value="UniProtKB-EC"/>
</dbReference>
<dbReference type="Pfam" id="PF00561">
    <property type="entry name" value="Abhydrolase_1"/>
    <property type="match status" value="1"/>
</dbReference>
<dbReference type="PANTHER" id="PTHR43433:SF5">
    <property type="entry name" value="AB HYDROLASE-1 DOMAIN-CONTAINING PROTEIN"/>
    <property type="match status" value="1"/>
</dbReference>
<dbReference type="KEGG" id="fer:FNB15_12010"/>
<reference evidence="2 3" key="1">
    <citation type="submission" date="2019-07" db="EMBL/GenBank/DDBJ databases">
        <title>Genome sequencing for Ferrovibrio sp. K5.</title>
        <authorList>
            <person name="Park S.-J."/>
        </authorList>
    </citation>
    <scope>NUCLEOTIDE SEQUENCE [LARGE SCALE GENOMIC DNA]</scope>
    <source>
        <strain evidence="2 3">K5</strain>
    </source>
</reference>
<feature type="domain" description="AB hydrolase-1" evidence="1">
    <location>
        <begin position="23"/>
        <end position="132"/>
    </location>
</feature>
<gene>
    <name evidence="2" type="primary">pcaD</name>
    <name evidence="2" type="ORF">FNB15_12010</name>
</gene>
<dbReference type="InterPro" id="IPR029058">
    <property type="entry name" value="AB_hydrolase_fold"/>
</dbReference>
<name>A0A516H2E9_9PROT</name>
<accession>A0A516H2E9</accession>
<keyword evidence="2" id="KW-0378">Hydrolase</keyword>
<sequence length="260" mass="27359">MPYLATDDGVSLHYRLDGPETAPVLVLSNSLGTNLDMWGPQMPALIQRYRVLRYDTRGHGQSSLPPAPYQVDRLGKDVLALLDGLNIPKAMFCGLSMGGMTGMWLGVNAPQHFTRLVLCNTAAKIGTAEVWNTRIAAVEKGGTAAVVPGVIQRWFTEGFIKAQPAVVDGIAAMLLATPAAGYNAACGAVRDMDQRESIAAIRLPTLVIAGTHDLSTSAADGKLVADTIPGAAYAEFPAAHLSNVEVPGDFTKALTGFLAG</sequence>
<dbReference type="InterPro" id="IPR026968">
    <property type="entry name" value="PcaD/CatD"/>
</dbReference>
<dbReference type="NCBIfam" id="TIGR02427">
    <property type="entry name" value="protocat_pcaD"/>
    <property type="match status" value="1"/>
</dbReference>
<evidence type="ECO:0000259" key="1">
    <source>
        <dbReference type="Pfam" id="PF00561"/>
    </source>
</evidence>
<dbReference type="AlphaFoldDB" id="A0A516H2E9"/>
<dbReference type="SUPFAM" id="SSF53474">
    <property type="entry name" value="alpha/beta-Hydrolases"/>
    <property type="match status" value="1"/>
</dbReference>
<dbReference type="InterPro" id="IPR000073">
    <property type="entry name" value="AB_hydrolase_1"/>
</dbReference>
<dbReference type="PRINTS" id="PR00111">
    <property type="entry name" value="ABHYDROLASE"/>
</dbReference>
<dbReference type="OrthoDB" id="9801400at2"/>